<evidence type="ECO:0000313" key="8">
    <source>
        <dbReference type="EMBL" id="KAK9062469.1"/>
    </source>
</evidence>
<evidence type="ECO:0000256" key="1">
    <source>
        <dbReference type="ARBA" id="ARBA00004123"/>
    </source>
</evidence>
<name>A0AAP0D076_9ASTR</name>
<feature type="domain" description="Replication protein A OB" evidence="7">
    <location>
        <begin position="139"/>
        <end position="214"/>
    </location>
</feature>
<dbReference type="SUPFAM" id="SSF101936">
    <property type="entry name" value="DNA-binding pseudobarrel domain"/>
    <property type="match status" value="1"/>
</dbReference>
<dbReference type="Pfam" id="PF08646">
    <property type="entry name" value="Rep_fac-A_C"/>
    <property type="match status" value="1"/>
</dbReference>
<dbReference type="InterPro" id="IPR013955">
    <property type="entry name" value="Rep_factor-A_C"/>
</dbReference>
<dbReference type="Gene3D" id="2.40.50.140">
    <property type="entry name" value="Nucleic acid-binding proteins"/>
    <property type="match status" value="2"/>
</dbReference>
<evidence type="ECO:0000259" key="7">
    <source>
        <dbReference type="Pfam" id="PF16900"/>
    </source>
</evidence>
<evidence type="ECO:0000256" key="5">
    <source>
        <dbReference type="ARBA" id="ARBA00023242"/>
    </source>
</evidence>
<evidence type="ECO:0000256" key="3">
    <source>
        <dbReference type="ARBA" id="ARBA00023125"/>
    </source>
</evidence>
<protein>
    <recommendedName>
        <fullName evidence="10">TF-B3 domain-containing protein</fullName>
    </recommendedName>
</protein>
<organism evidence="8 9">
    <name type="scientific">Deinandra increscens subsp. villosa</name>
    <dbReference type="NCBI Taxonomy" id="3103831"/>
    <lineage>
        <taxon>Eukaryota</taxon>
        <taxon>Viridiplantae</taxon>
        <taxon>Streptophyta</taxon>
        <taxon>Embryophyta</taxon>
        <taxon>Tracheophyta</taxon>
        <taxon>Spermatophyta</taxon>
        <taxon>Magnoliopsida</taxon>
        <taxon>eudicotyledons</taxon>
        <taxon>Gunneridae</taxon>
        <taxon>Pentapetalae</taxon>
        <taxon>asterids</taxon>
        <taxon>campanulids</taxon>
        <taxon>Asterales</taxon>
        <taxon>Asteraceae</taxon>
        <taxon>Asteroideae</taxon>
        <taxon>Heliantheae alliance</taxon>
        <taxon>Madieae</taxon>
        <taxon>Madiinae</taxon>
        <taxon>Deinandra</taxon>
    </lineage>
</organism>
<dbReference type="PANTHER" id="PTHR47165">
    <property type="entry name" value="OS03G0429900 PROTEIN"/>
    <property type="match status" value="1"/>
</dbReference>
<evidence type="ECO:0000256" key="2">
    <source>
        <dbReference type="ARBA" id="ARBA00023015"/>
    </source>
</evidence>
<reference evidence="8 9" key="1">
    <citation type="submission" date="2024-04" db="EMBL/GenBank/DDBJ databases">
        <title>The reference genome of an endangered Asteraceae, Deinandra increscens subsp. villosa, native to the Central Coast of California.</title>
        <authorList>
            <person name="Guilliams M."/>
            <person name="Hasenstab-Lehman K."/>
            <person name="Meyer R."/>
            <person name="Mcevoy S."/>
        </authorList>
    </citation>
    <scope>NUCLEOTIDE SEQUENCE [LARGE SCALE GENOMIC DNA]</scope>
    <source>
        <tissue evidence="8">Leaf</tissue>
    </source>
</reference>
<dbReference type="GO" id="GO:0005634">
    <property type="term" value="C:nucleus"/>
    <property type="evidence" value="ECO:0007669"/>
    <property type="project" value="UniProtKB-SubCell"/>
</dbReference>
<evidence type="ECO:0000256" key="4">
    <source>
        <dbReference type="ARBA" id="ARBA00023163"/>
    </source>
</evidence>
<dbReference type="InterPro" id="IPR003340">
    <property type="entry name" value="B3_DNA-bd"/>
</dbReference>
<comment type="caution">
    <text evidence="8">The sequence shown here is derived from an EMBL/GenBank/DDBJ whole genome shotgun (WGS) entry which is preliminary data.</text>
</comment>
<dbReference type="AlphaFoldDB" id="A0AAP0D076"/>
<proteinExistence type="predicted"/>
<dbReference type="Proteomes" id="UP001408789">
    <property type="component" value="Unassembled WGS sequence"/>
</dbReference>
<dbReference type="InterPro" id="IPR031657">
    <property type="entry name" value="REPA_OB_2"/>
</dbReference>
<dbReference type="CDD" id="cd10017">
    <property type="entry name" value="B3_DNA"/>
    <property type="match status" value="1"/>
</dbReference>
<dbReference type="GO" id="GO:0003677">
    <property type="term" value="F:DNA binding"/>
    <property type="evidence" value="ECO:0007669"/>
    <property type="project" value="UniProtKB-KW"/>
</dbReference>
<evidence type="ECO:0008006" key="10">
    <source>
        <dbReference type="Google" id="ProtNLM"/>
    </source>
</evidence>
<evidence type="ECO:0000259" key="6">
    <source>
        <dbReference type="Pfam" id="PF08646"/>
    </source>
</evidence>
<dbReference type="InterPro" id="IPR015300">
    <property type="entry name" value="DNA-bd_pseudobarrel_sf"/>
</dbReference>
<gene>
    <name evidence="8" type="ORF">SSX86_019655</name>
</gene>
<dbReference type="PANTHER" id="PTHR47165:SF4">
    <property type="entry name" value="OS03G0429900 PROTEIN"/>
    <property type="match status" value="1"/>
</dbReference>
<accession>A0AAP0D076</accession>
<evidence type="ECO:0000313" key="9">
    <source>
        <dbReference type="Proteomes" id="UP001408789"/>
    </source>
</evidence>
<dbReference type="EMBL" id="JBCNJP010000019">
    <property type="protein sequence ID" value="KAK9062469.1"/>
    <property type="molecule type" value="Genomic_DNA"/>
</dbReference>
<dbReference type="SUPFAM" id="SSF50249">
    <property type="entry name" value="Nucleic acid-binding proteins"/>
    <property type="match status" value="2"/>
</dbReference>
<keyword evidence="9" id="KW-1185">Reference proteome</keyword>
<keyword evidence="2" id="KW-0805">Transcription regulation</keyword>
<keyword evidence="3" id="KW-0238">DNA-binding</keyword>
<dbReference type="Pfam" id="PF16900">
    <property type="entry name" value="REPA_OB_2"/>
    <property type="match status" value="1"/>
</dbReference>
<keyword evidence="4" id="KW-0804">Transcription</keyword>
<comment type="subcellular location">
    <subcellularLocation>
        <location evidence="1">Nucleus</location>
    </subcellularLocation>
</comment>
<sequence>MDDKGIQDLVPFKGPLSITVRVIRKYSVQWNPREKRKLFYLLADAFGNAVEAKVDTRKKRIDSQVFLYRCYRVSGYVVDPPLGFYQVVDAPVTIVIGDRTVFQPVDVPDIPKQHFNFITNEGLKDKSEQTEFLIDYLCRIENSSTIMKRKDNNLLKLWVIDESEKVIEITLWENIAYTYANVVAPGKVVAVSSLKITKFQESLQLESTSATTIDVDLAIEGYADKIKRLKELPKKGTTSFGFQTENDIRSNITTLANVLSKDPASIHVSLLMCRKLCFADDVEQLSSYMLYVKKQNHRFACIAAIKEIHGYRTWYSSRCPSSQCNDTVRFEDNRLICKHCGDVEKPLYRYCVNATLCDGNSTLPVVFFDSAMNQILGIDCETLVVREGYTDARIVPKPMLSLIGQQKIFSFCMRQNDDAYIQQTLEIKESATTVSQDSPLEKIPVTPAGKIPAKHRMNEGGFNIHLIDELDDPVTSKKKPFFTNWMNCNLQMENTFVTMLFDGPDDYLQIPDEFANRRFANVAAPPRVLLIFTDGRYWYVKLDRIDASTVFMDASDADAANVVAMAVPLNVVIDDYEEELLSFEDTVTVRSHFRLPSKLAELGGFYDGMKIRMAYENERARTYKLRCQSNMVTYKRYTIHGWKDFVKRYGIEVGQMIRLTYDFQSNVLFVDEAN</sequence>
<feature type="domain" description="Replication factor A C-terminal" evidence="6">
    <location>
        <begin position="299"/>
        <end position="402"/>
    </location>
</feature>
<keyword evidence="5" id="KW-0539">Nucleus</keyword>
<dbReference type="InterPro" id="IPR012340">
    <property type="entry name" value="NA-bd_OB-fold"/>
</dbReference>